<reference evidence="1 2" key="1">
    <citation type="submission" date="2012-10" db="EMBL/GenBank/DDBJ databases">
        <title>The draft sequence of the Mycobacterium pheli genome.</title>
        <authorList>
            <person name="Pettersson B.M.F."/>
            <person name="Das S."/>
            <person name="Dasgupta S."/>
            <person name="Bhattacharya A."/>
            <person name="Kirsebom L.A."/>
        </authorList>
    </citation>
    <scope>NUCLEOTIDE SEQUENCE [LARGE SCALE GENOMIC DNA]</scope>
    <source>
        <strain evidence="1 2">CCUG 21000</strain>
    </source>
</reference>
<protein>
    <submittedName>
        <fullName evidence="1">Uncharacterized protein</fullName>
    </submittedName>
</protein>
<gene>
    <name evidence="1" type="ORF">MPHL21000_08680</name>
</gene>
<organism evidence="1 2">
    <name type="scientific">Mycolicibacterium phlei DSM 43239 = CCUG 21000</name>
    <dbReference type="NCBI Taxonomy" id="1226750"/>
    <lineage>
        <taxon>Bacteria</taxon>
        <taxon>Bacillati</taxon>
        <taxon>Actinomycetota</taxon>
        <taxon>Actinomycetes</taxon>
        <taxon>Mycobacteriales</taxon>
        <taxon>Mycobacteriaceae</taxon>
        <taxon>Mycolicibacterium</taxon>
    </lineage>
</organism>
<dbReference type="Proteomes" id="UP000325690">
    <property type="component" value="Unassembled WGS sequence"/>
</dbReference>
<name>A0A5N5V6F3_MYCPH</name>
<dbReference type="AlphaFoldDB" id="A0A5N5V6F3"/>
<dbReference type="GeneID" id="74300592"/>
<evidence type="ECO:0000313" key="1">
    <source>
        <dbReference type="EMBL" id="KAB7757248.1"/>
    </source>
</evidence>
<keyword evidence="2" id="KW-1185">Reference proteome</keyword>
<accession>A0A5N5V6F3</accession>
<dbReference type="RefSeq" id="WP_003891109.1">
    <property type="nucleotide sequence ID" value="NZ_ANBO01000012.1"/>
</dbReference>
<proteinExistence type="predicted"/>
<sequence>MTECRACLSGLAHCHGTVIHHAAMRSECTDPDCVTPEDVHTFAIDCETVGCRCAVSVSVSAHRVG</sequence>
<dbReference type="EMBL" id="ANBP01000009">
    <property type="protein sequence ID" value="KAB7757248.1"/>
    <property type="molecule type" value="Genomic_DNA"/>
</dbReference>
<evidence type="ECO:0000313" key="2">
    <source>
        <dbReference type="Proteomes" id="UP000325690"/>
    </source>
</evidence>
<comment type="caution">
    <text evidence="1">The sequence shown here is derived from an EMBL/GenBank/DDBJ whole genome shotgun (WGS) entry which is preliminary data.</text>
</comment>